<proteinExistence type="predicted"/>
<evidence type="ECO:0000313" key="3">
    <source>
        <dbReference type="Proteomes" id="UP000748991"/>
    </source>
</evidence>
<feature type="transmembrane region" description="Helical" evidence="1">
    <location>
        <begin position="177"/>
        <end position="196"/>
    </location>
</feature>
<reference evidence="2" key="1">
    <citation type="submission" date="2021-02" db="EMBL/GenBank/DDBJ databases">
        <title>Infant gut strain persistence is associated with maternal origin, phylogeny, and functional potential including surface adhesion and iron acquisition.</title>
        <authorList>
            <person name="Lou Y.C."/>
        </authorList>
    </citation>
    <scope>NUCLEOTIDE SEQUENCE</scope>
    <source>
        <strain evidence="2">L3_060_052G1_dasL3_060_052G1_concoct_1</strain>
    </source>
</reference>
<dbReference type="RefSeq" id="WP_278638461.1">
    <property type="nucleotide sequence ID" value="NZ_JAGZZP010000019.1"/>
</dbReference>
<accession>A0A943XVB6</accession>
<organism evidence="2 3">
    <name type="scientific">Peptoniphilus harei</name>
    <dbReference type="NCBI Taxonomy" id="54005"/>
    <lineage>
        <taxon>Bacteria</taxon>
        <taxon>Bacillati</taxon>
        <taxon>Bacillota</taxon>
        <taxon>Tissierellia</taxon>
        <taxon>Tissierellales</taxon>
        <taxon>Peptoniphilaceae</taxon>
        <taxon>Peptoniphilus</taxon>
    </lineage>
</organism>
<dbReference type="Proteomes" id="UP000748991">
    <property type="component" value="Unassembled WGS sequence"/>
</dbReference>
<evidence type="ECO:0000256" key="1">
    <source>
        <dbReference type="SAM" id="Phobius"/>
    </source>
</evidence>
<dbReference type="AlphaFoldDB" id="A0A943XVB6"/>
<feature type="transmembrane region" description="Helical" evidence="1">
    <location>
        <begin position="87"/>
        <end position="105"/>
    </location>
</feature>
<protein>
    <recommendedName>
        <fullName evidence="4">TrbL/VirB6 plasmid conjugal transfer protein</fullName>
    </recommendedName>
</protein>
<comment type="caution">
    <text evidence="2">The sequence shown here is derived from an EMBL/GenBank/DDBJ whole genome shotgun (WGS) entry which is preliminary data.</text>
</comment>
<evidence type="ECO:0008006" key="4">
    <source>
        <dbReference type="Google" id="ProtNLM"/>
    </source>
</evidence>
<feature type="transmembrane region" description="Helical" evidence="1">
    <location>
        <begin position="208"/>
        <end position="231"/>
    </location>
</feature>
<keyword evidence="1" id="KW-0472">Membrane</keyword>
<name>A0A943XVB6_9FIRM</name>
<sequence length="307" mass="33617">MLPSKARIMKSAFELISQREIDTLAGNFFSNQSIDTIFSNTAVTQIINYTMGIAYAVFAICFLVGLFNISVKNDNFSTQGVFSPLQFFIKAALVKILMDASPNLFKSMMSSAMDLLNYILEASTSFGTEGKIADEVFTQLARRLNLMEAWASWLLTGILSLILLVLTLFIALTFASLIIKIVIYYLITPIGVATLVNEETSLAGKNFLRTLFAFAGELIVIGIVIALYSAIANNVDAFFGVASDQAGGKIISILFNGSSYLQDAVDNKDVNAFTLPVSMFSRVFLTVMFMQLLKKAEPISKRLTGAN</sequence>
<dbReference type="EMBL" id="JAGZZP010000019">
    <property type="protein sequence ID" value="MBS6535742.1"/>
    <property type="molecule type" value="Genomic_DNA"/>
</dbReference>
<feature type="transmembrane region" description="Helical" evidence="1">
    <location>
        <begin position="46"/>
        <end position="67"/>
    </location>
</feature>
<keyword evidence="1" id="KW-1133">Transmembrane helix</keyword>
<evidence type="ECO:0000313" key="2">
    <source>
        <dbReference type="EMBL" id="MBS6535742.1"/>
    </source>
</evidence>
<keyword evidence="1" id="KW-0812">Transmembrane</keyword>
<feature type="transmembrane region" description="Helical" evidence="1">
    <location>
        <begin position="150"/>
        <end position="171"/>
    </location>
</feature>
<feature type="transmembrane region" description="Helical" evidence="1">
    <location>
        <begin position="273"/>
        <end position="293"/>
    </location>
</feature>
<gene>
    <name evidence="2" type="ORF">KH327_07905</name>
</gene>